<keyword evidence="7" id="KW-1185">Reference proteome</keyword>
<feature type="domain" description="Tyr recombinase" evidence="5">
    <location>
        <begin position="152"/>
        <end position="323"/>
    </location>
</feature>
<keyword evidence="4" id="KW-0233">DNA recombination</keyword>
<dbReference type="Gene3D" id="1.10.150.130">
    <property type="match status" value="1"/>
</dbReference>
<keyword evidence="3" id="KW-0238">DNA-binding</keyword>
<dbReference type="GO" id="GO:0006310">
    <property type="term" value="P:DNA recombination"/>
    <property type="evidence" value="ECO:0007669"/>
    <property type="project" value="UniProtKB-KW"/>
</dbReference>
<name>A0A2G8RIX9_9RHOB</name>
<sequence length="334" mass="37197">MSAISIGRLRGGFCVYWDGPDGKRRRYQLEARTRAAAEAEGRDRYLRETGTPEGLTISAIWTSYIDHLGAKPTATTMRHTGKAVLETFGQLRPDQITIKDCRDYLRKRIADGRKVGTVHTELGHLRSATRWAAKLRLIDQAPHIELPPKPDSDVRPMSDAQIRALIDGCGAPHIRLAVVLLLATGARVGAVLDLTWQRVDFERGVIDLRLPDGLTRKGRAVVPMNRMARAALESAYQARLTDHVVEWAGERIKSIRKGYSAALTRAKLTDVNIHQIRHSVAVRMLAGGQSIEAVAQYLGHSNTAITYKTYARFLPEHLADAAEILNFDDLRKVK</sequence>
<dbReference type="AlphaFoldDB" id="A0A2G8RIX9"/>
<dbReference type="Proteomes" id="UP000231259">
    <property type="component" value="Unassembled WGS sequence"/>
</dbReference>
<organism evidence="6 7">
    <name type="scientific">Puniceibacterium antarcticum</name>
    <dbReference type="NCBI Taxonomy" id="1206336"/>
    <lineage>
        <taxon>Bacteria</taxon>
        <taxon>Pseudomonadati</taxon>
        <taxon>Pseudomonadota</taxon>
        <taxon>Alphaproteobacteria</taxon>
        <taxon>Rhodobacterales</taxon>
        <taxon>Paracoccaceae</taxon>
        <taxon>Puniceibacterium</taxon>
    </lineage>
</organism>
<dbReference type="PANTHER" id="PTHR30629:SF2">
    <property type="entry name" value="PROPHAGE INTEGRASE INTS-RELATED"/>
    <property type="match status" value="1"/>
</dbReference>
<dbReference type="GO" id="GO:0015074">
    <property type="term" value="P:DNA integration"/>
    <property type="evidence" value="ECO:0007669"/>
    <property type="project" value="UniProtKB-KW"/>
</dbReference>
<comment type="caution">
    <text evidence="6">The sequence shown here is derived from an EMBL/GenBank/DDBJ whole genome shotgun (WGS) entry which is preliminary data.</text>
</comment>
<dbReference type="PANTHER" id="PTHR30629">
    <property type="entry name" value="PROPHAGE INTEGRASE"/>
    <property type="match status" value="1"/>
</dbReference>
<evidence type="ECO:0000313" key="6">
    <source>
        <dbReference type="EMBL" id="PIL21462.1"/>
    </source>
</evidence>
<evidence type="ECO:0000256" key="3">
    <source>
        <dbReference type="ARBA" id="ARBA00023125"/>
    </source>
</evidence>
<evidence type="ECO:0000256" key="4">
    <source>
        <dbReference type="ARBA" id="ARBA00023172"/>
    </source>
</evidence>
<accession>A0A2G8RIX9</accession>
<dbReference type="Gene3D" id="1.10.443.10">
    <property type="entry name" value="Intergrase catalytic core"/>
    <property type="match status" value="1"/>
</dbReference>
<evidence type="ECO:0000256" key="2">
    <source>
        <dbReference type="ARBA" id="ARBA00022908"/>
    </source>
</evidence>
<dbReference type="SUPFAM" id="SSF56349">
    <property type="entry name" value="DNA breaking-rejoining enzymes"/>
    <property type="match status" value="1"/>
</dbReference>
<dbReference type="CDD" id="cd00796">
    <property type="entry name" value="INT_Rci_Hp1_C"/>
    <property type="match status" value="1"/>
</dbReference>
<comment type="similarity">
    <text evidence="1">Belongs to the 'phage' integrase family.</text>
</comment>
<dbReference type="InterPro" id="IPR002104">
    <property type="entry name" value="Integrase_catalytic"/>
</dbReference>
<dbReference type="InterPro" id="IPR013762">
    <property type="entry name" value="Integrase-like_cat_sf"/>
</dbReference>
<dbReference type="InterPro" id="IPR011010">
    <property type="entry name" value="DNA_brk_join_enz"/>
</dbReference>
<proteinExistence type="inferred from homology"/>
<protein>
    <recommendedName>
        <fullName evidence="5">Tyr recombinase domain-containing protein</fullName>
    </recommendedName>
</protein>
<dbReference type="Pfam" id="PF00589">
    <property type="entry name" value="Phage_integrase"/>
    <property type="match status" value="1"/>
</dbReference>
<evidence type="ECO:0000259" key="5">
    <source>
        <dbReference type="PROSITE" id="PS51898"/>
    </source>
</evidence>
<gene>
    <name evidence="6" type="ORF">P775_04265</name>
</gene>
<dbReference type="PROSITE" id="PS51898">
    <property type="entry name" value="TYR_RECOMBINASE"/>
    <property type="match status" value="1"/>
</dbReference>
<keyword evidence="2" id="KW-0229">DNA integration</keyword>
<dbReference type="GO" id="GO:0003677">
    <property type="term" value="F:DNA binding"/>
    <property type="evidence" value="ECO:0007669"/>
    <property type="project" value="UniProtKB-KW"/>
</dbReference>
<dbReference type="EMBL" id="AWWI01000037">
    <property type="protein sequence ID" value="PIL21462.1"/>
    <property type="molecule type" value="Genomic_DNA"/>
</dbReference>
<evidence type="ECO:0000313" key="7">
    <source>
        <dbReference type="Proteomes" id="UP000231259"/>
    </source>
</evidence>
<evidence type="ECO:0000256" key="1">
    <source>
        <dbReference type="ARBA" id="ARBA00008857"/>
    </source>
</evidence>
<reference evidence="6 7" key="1">
    <citation type="submission" date="2013-09" db="EMBL/GenBank/DDBJ databases">
        <title>Genome sequencing of Phaeobacter antarcticus sp. nov. SM1211.</title>
        <authorList>
            <person name="Zhang X.-Y."/>
            <person name="Liu C."/>
            <person name="Chen X.-L."/>
            <person name="Xie B.-B."/>
            <person name="Qin Q.-L."/>
            <person name="Rong J.-C."/>
            <person name="Zhang Y.-Z."/>
        </authorList>
    </citation>
    <scope>NUCLEOTIDE SEQUENCE [LARGE SCALE GENOMIC DNA]</scope>
    <source>
        <strain evidence="6 7">SM1211</strain>
    </source>
</reference>
<dbReference type="OrthoDB" id="9808346at2"/>
<dbReference type="InterPro" id="IPR050808">
    <property type="entry name" value="Phage_Integrase"/>
</dbReference>
<dbReference type="InterPro" id="IPR010998">
    <property type="entry name" value="Integrase_recombinase_N"/>
</dbReference>